<evidence type="ECO:0000256" key="2">
    <source>
        <dbReference type="ARBA" id="ARBA00023002"/>
    </source>
</evidence>
<dbReference type="InterPro" id="IPR000415">
    <property type="entry name" value="Nitroreductase-like"/>
</dbReference>
<accession>A0A6L5XZF4</accession>
<keyword evidence="2" id="KW-0560">Oxidoreductase</keyword>
<proteinExistence type="inferred from homology"/>
<dbReference type="InterPro" id="IPR029478">
    <property type="entry name" value="TM1586_NiRdase"/>
</dbReference>
<protein>
    <submittedName>
        <fullName evidence="4">Nitroreductase</fullName>
    </submittedName>
</protein>
<gene>
    <name evidence="4" type="ORF">FYJ58_10125</name>
</gene>
<evidence type="ECO:0000313" key="5">
    <source>
        <dbReference type="Proteomes" id="UP000482209"/>
    </source>
</evidence>
<evidence type="ECO:0000313" key="4">
    <source>
        <dbReference type="EMBL" id="MSS64230.1"/>
    </source>
</evidence>
<dbReference type="Gene3D" id="3.40.109.30">
    <property type="entry name" value="putative nitroreductase (tm1586), domain 2"/>
    <property type="match status" value="1"/>
</dbReference>
<dbReference type="Pfam" id="PF14512">
    <property type="entry name" value="TM1586_NiRdase"/>
    <property type="match status" value="1"/>
</dbReference>
<evidence type="ECO:0000256" key="1">
    <source>
        <dbReference type="ARBA" id="ARBA00007118"/>
    </source>
</evidence>
<dbReference type="RefSeq" id="WP_154519628.1">
    <property type="nucleotide sequence ID" value="NZ_VUMT01000015.1"/>
</dbReference>
<keyword evidence="5" id="KW-1185">Reference proteome</keyword>
<evidence type="ECO:0000259" key="3">
    <source>
        <dbReference type="Pfam" id="PF14512"/>
    </source>
</evidence>
<dbReference type="Proteomes" id="UP000482209">
    <property type="component" value="Unassembled WGS sequence"/>
</dbReference>
<comment type="caution">
    <text evidence="4">The sequence shown here is derived from an EMBL/GenBank/DDBJ whole genome shotgun (WGS) entry which is preliminary data.</text>
</comment>
<sequence>MNLYDAIFVRQSVRSFQLEPIEQRLLNNIMNFANHLESLDDSLEVKYEIIDKVTEQEKHNGSLWIKAPYYFVLYSKIGENYLMNAGYLLEHICLYMTTKGLATCFMQNVGSIKKHEGYEPVLQIAFGKSNKNIYREAKKVKRLKLNEICIFKEEVCKEVQEILNAARMAPSSLNSQPWRLIVYDNRIHLFCRKEVIAFKKMKALHEIDMGIILANLCIGAEEMWLLSELMKSENILERHFRKNEYVATLKLMR</sequence>
<dbReference type="EMBL" id="VUMT01000015">
    <property type="protein sequence ID" value="MSS64230.1"/>
    <property type="molecule type" value="Genomic_DNA"/>
</dbReference>
<feature type="domain" description="Putative nitroreductase TM1586" evidence="3">
    <location>
        <begin position="2"/>
        <end position="220"/>
    </location>
</feature>
<comment type="similarity">
    <text evidence="1">Belongs to the nitroreductase family.</text>
</comment>
<dbReference type="SUPFAM" id="SSF55469">
    <property type="entry name" value="FMN-dependent nitroreductase-like"/>
    <property type="match status" value="2"/>
</dbReference>
<dbReference type="Gene3D" id="3.40.109.10">
    <property type="entry name" value="NADH Oxidase"/>
    <property type="match status" value="1"/>
</dbReference>
<dbReference type="GO" id="GO:0016491">
    <property type="term" value="F:oxidoreductase activity"/>
    <property type="evidence" value="ECO:0007669"/>
    <property type="project" value="UniProtKB-KW"/>
</dbReference>
<organism evidence="4 5">
    <name type="scientific">Velocimicrobium porci</name>
    <dbReference type="NCBI Taxonomy" id="2606634"/>
    <lineage>
        <taxon>Bacteria</taxon>
        <taxon>Bacillati</taxon>
        <taxon>Bacillota</taxon>
        <taxon>Clostridia</taxon>
        <taxon>Lachnospirales</taxon>
        <taxon>Lachnospiraceae</taxon>
        <taxon>Velocimicrobium</taxon>
    </lineage>
</organism>
<reference evidence="4 5" key="1">
    <citation type="submission" date="2019-08" db="EMBL/GenBank/DDBJ databases">
        <title>In-depth cultivation of the pig gut microbiome towards novel bacterial diversity and tailored functional studies.</title>
        <authorList>
            <person name="Wylensek D."/>
            <person name="Hitch T.C.A."/>
            <person name="Clavel T."/>
        </authorList>
    </citation>
    <scope>NUCLEOTIDE SEQUENCE [LARGE SCALE GENOMIC DNA]</scope>
    <source>
        <strain evidence="4 5">WCA-693-APC-MOT-I</strain>
    </source>
</reference>
<dbReference type="PANTHER" id="PTHR43673">
    <property type="entry name" value="NAD(P)H NITROREDUCTASE YDGI-RELATED"/>
    <property type="match status" value="1"/>
</dbReference>
<dbReference type="AlphaFoldDB" id="A0A6L5XZF4"/>
<dbReference type="PANTHER" id="PTHR43673:SF10">
    <property type="entry name" value="NADH DEHYDROGENASE_NAD(P)H NITROREDUCTASE XCC3605-RELATED"/>
    <property type="match status" value="1"/>
</dbReference>
<name>A0A6L5XZF4_9FIRM</name>